<dbReference type="GO" id="GO:0046872">
    <property type="term" value="F:metal ion binding"/>
    <property type="evidence" value="ECO:0007669"/>
    <property type="project" value="UniProtKB-KW"/>
</dbReference>
<keyword evidence="2 3" id="KW-0186">Copper</keyword>
<dbReference type="InterPro" id="IPR003782">
    <property type="entry name" value="SCO1/SenC"/>
</dbReference>
<keyword evidence="4" id="KW-1015">Disulfide bond</keyword>
<evidence type="ECO:0000256" key="1">
    <source>
        <dbReference type="ARBA" id="ARBA00010996"/>
    </source>
</evidence>
<comment type="similarity">
    <text evidence="1">Belongs to the SCO1/2 family.</text>
</comment>
<dbReference type="Pfam" id="PF02630">
    <property type="entry name" value="SCO1-SenC"/>
    <property type="match status" value="1"/>
</dbReference>
<keyword evidence="3" id="KW-0479">Metal-binding</keyword>
<sequence length="218" mass="24608">MKNSLYLLVSLLLLIGCKNTTEEKVVSRVDTLPFYEDPTFTPKWISKDSDSLKNFHAIANFSLTDQEGSTITNATFANKIYITNFFFTTCPGICPKMATSMTTLQKEFLNNDGVELLSHTVTPETDSVSVLKSYATDNGVVSSKWHLVTGTRKEIYALGRKSYFVEEDLGKKKSDDDFLHTENFVLIDKNRHIRGIYNGLNPTSMQELIADVKLLQKE</sequence>
<name>A0A923N1F4_9FLAO</name>
<dbReference type="Gene3D" id="3.40.30.10">
    <property type="entry name" value="Glutaredoxin"/>
    <property type="match status" value="1"/>
</dbReference>
<dbReference type="RefSeq" id="WP_187018750.1">
    <property type="nucleotide sequence ID" value="NZ_JACRUK010000023.1"/>
</dbReference>
<proteinExistence type="inferred from homology"/>
<reference evidence="6 7" key="1">
    <citation type="submission" date="2020-08" db="EMBL/GenBank/DDBJ databases">
        <title>Description of novel Flavobacterium F-392 isolate.</title>
        <authorList>
            <person name="Saticioglu I.B."/>
            <person name="Duman M."/>
            <person name="Altun S."/>
        </authorList>
    </citation>
    <scope>NUCLEOTIDE SEQUENCE [LARGE SCALE GENOMIC DNA]</scope>
    <source>
        <strain evidence="6 7">F-392</strain>
    </source>
</reference>
<dbReference type="CDD" id="cd02968">
    <property type="entry name" value="SCO"/>
    <property type="match status" value="1"/>
</dbReference>
<feature type="binding site" evidence="3">
    <location>
        <position position="180"/>
    </location>
    <ligand>
        <name>Cu cation</name>
        <dbReference type="ChEBI" id="CHEBI:23378"/>
    </ligand>
</feature>
<evidence type="ECO:0000259" key="5">
    <source>
        <dbReference type="PROSITE" id="PS51352"/>
    </source>
</evidence>
<evidence type="ECO:0000256" key="4">
    <source>
        <dbReference type="PIRSR" id="PIRSR603782-2"/>
    </source>
</evidence>
<dbReference type="AlphaFoldDB" id="A0A923N1F4"/>
<organism evidence="6 7">
    <name type="scientific">Flavobacterium muglaense</name>
    <dbReference type="NCBI Taxonomy" id="2764716"/>
    <lineage>
        <taxon>Bacteria</taxon>
        <taxon>Pseudomonadati</taxon>
        <taxon>Bacteroidota</taxon>
        <taxon>Flavobacteriia</taxon>
        <taxon>Flavobacteriales</taxon>
        <taxon>Flavobacteriaceae</taxon>
        <taxon>Flavobacterium</taxon>
    </lineage>
</organism>
<protein>
    <submittedName>
        <fullName evidence="6">SCO family protein</fullName>
    </submittedName>
</protein>
<feature type="binding site" evidence="3">
    <location>
        <position position="94"/>
    </location>
    <ligand>
        <name>Cu cation</name>
        <dbReference type="ChEBI" id="CHEBI:23378"/>
    </ligand>
</feature>
<gene>
    <name evidence="6" type="ORF">H8R25_10490</name>
</gene>
<dbReference type="EMBL" id="JACRUL010000023">
    <property type="protein sequence ID" value="MBC5844864.1"/>
    <property type="molecule type" value="Genomic_DNA"/>
</dbReference>
<dbReference type="InterPro" id="IPR013766">
    <property type="entry name" value="Thioredoxin_domain"/>
</dbReference>
<dbReference type="SUPFAM" id="SSF52833">
    <property type="entry name" value="Thioredoxin-like"/>
    <property type="match status" value="1"/>
</dbReference>
<evidence type="ECO:0000313" key="7">
    <source>
        <dbReference type="Proteomes" id="UP000641454"/>
    </source>
</evidence>
<evidence type="ECO:0000313" key="6">
    <source>
        <dbReference type="EMBL" id="MBC5844864.1"/>
    </source>
</evidence>
<feature type="binding site" evidence="3">
    <location>
        <position position="90"/>
    </location>
    <ligand>
        <name>Cu cation</name>
        <dbReference type="ChEBI" id="CHEBI:23378"/>
    </ligand>
</feature>
<accession>A0A923N1F4</accession>
<comment type="caution">
    <text evidence="6">The sequence shown here is derived from an EMBL/GenBank/DDBJ whole genome shotgun (WGS) entry which is preliminary data.</text>
</comment>
<evidence type="ECO:0000256" key="3">
    <source>
        <dbReference type="PIRSR" id="PIRSR603782-1"/>
    </source>
</evidence>
<feature type="disulfide bond" description="Redox-active" evidence="4">
    <location>
        <begin position="90"/>
        <end position="94"/>
    </location>
</feature>
<dbReference type="PANTHER" id="PTHR12151:SF25">
    <property type="entry name" value="LINALOOL DEHYDRATASE_ISOMERASE DOMAIN-CONTAINING PROTEIN"/>
    <property type="match status" value="1"/>
</dbReference>
<dbReference type="PANTHER" id="PTHR12151">
    <property type="entry name" value="ELECTRON TRANSPORT PROTIN SCO1/SENC FAMILY MEMBER"/>
    <property type="match status" value="1"/>
</dbReference>
<dbReference type="PROSITE" id="PS51257">
    <property type="entry name" value="PROKAR_LIPOPROTEIN"/>
    <property type="match status" value="1"/>
</dbReference>
<keyword evidence="7" id="KW-1185">Reference proteome</keyword>
<feature type="domain" description="Thioredoxin" evidence="5">
    <location>
        <begin position="52"/>
        <end position="217"/>
    </location>
</feature>
<dbReference type="Proteomes" id="UP000641454">
    <property type="component" value="Unassembled WGS sequence"/>
</dbReference>
<dbReference type="InterPro" id="IPR036249">
    <property type="entry name" value="Thioredoxin-like_sf"/>
</dbReference>
<dbReference type="PROSITE" id="PS51352">
    <property type="entry name" value="THIOREDOXIN_2"/>
    <property type="match status" value="1"/>
</dbReference>
<evidence type="ECO:0000256" key="2">
    <source>
        <dbReference type="ARBA" id="ARBA00023008"/>
    </source>
</evidence>